<comment type="caution">
    <text evidence="2">The sequence shown here is derived from an EMBL/GenBank/DDBJ whole genome shotgun (WGS) entry which is preliminary data.</text>
</comment>
<evidence type="ECO:0000313" key="3">
    <source>
        <dbReference type="Proteomes" id="UP001143391"/>
    </source>
</evidence>
<feature type="region of interest" description="Disordered" evidence="1">
    <location>
        <begin position="47"/>
        <end position="66"/>
    </location>
</feature>
<sequence length="66" mass="7070">MFILTSPVNFQNMFSDSWLKAKTTNRHSKGDARAPLSAGTLPIEAPLSMNIAPHNDQAGNSPPACC</sequence>
<dbReference type="RefSeq" id="WP_275710962.1">
    <property type="nucleotide sequence ID" value="NZ_JANCMW010000426.1"/>
</dbReference>
<dbReference type="Proteomes" id="UP001143391">
    <property type="component" value="Unassembled WGS sequence"/>
</dbReference>
<keyword evidence="3" id="KW-1185">Reference proteome</keyword>
<feature type="non-terminal residue" evidence="2">
    <location>
        <position position="66"/>
    </location>
</feature>
<reference evidence="2" key="1">
    <citation type="submission" date="2022-07" db="EMBL/GenBank/DDBJ databases">
        <title>Marinobacter iranensis a new bacterium isolate from a hipersaline lake in Iran.</title>
        <authorList>
            <person name="Mohammad A.M.A."/>
            <person name="Cristina S.-P."/>
            <person name="Antonio V."/>
        </authorList>
    </citation>
    <scope>NUCLEOTIDE SEQUENCE</scope>
    <source>
        <strain evidence="2">71-i</strain>
    </source>
</reference>
<accession>A0ABT5YHC2</accession>
<proteinExistence type="predicted"/>
<gene>
    <name evidence="2" type="ORF">NLU14_22955</name>
</gene>
<evidence type="ECO:0000256" key="1">
    <source>
        <dbReference type="SAM" id="MobiDB-lite"/>
    </source>
</evidence>
<dbReference type="EMBL" id="JANCMW010000426">
    <property type="protein sequence ID" value="MDF0753092.1"/>
    <property type="molecule type" value="Genomic_DNA"/>
</dbReference>
<name>A0ABT5YHC2_9GAMM</name>
<organism evidence="2 3">
    <name type="scientific">Marinobacter iranensis</name>
    <dbReference type="NCBI Taxonomy" id="2962607"/>
    <lineage>
        <taxon>Bacteria</taxon>
        <taxon>Pseudomonadati</taxon>
        <taxon>Pseudomonadota</taxon>
        <taxon>Gammaproteobacteria</taxon>
        <taxon>Pseudomonadales</taxon>
        <taxon>Marinobacteraceae</taxon>
        <taxon>Marinobacter</taxon>
    </lineage>
</organism>
<evidence type="ECO:0000313" key="2">
    <source>
        <dbReference type="EMBL" id="MDF0753092.1"/>
    </source>
</evidence>
<protein>
    <submittedName>
        <fullName evidence="2">Uncharacterized protein</fullName>
    </submittedName>
</protein>